<comment type="similarity">
    <text evidence="1">Belongs to the HicA mRNA interferase family.</text>
</comment>
<evidence type="ECO:0000313" key="9">
    <source>
        <dbReference type="Proteomes" id="UP000233398"/>
    </source>
</evidence>
<keyword evidence="2" id="KW-1277">Toxin-antitoxin system</keyword>
<evidence type="ECO:0000256" key="1">
    <source>
        <dbReference type="ARBA" id="ARBA00006620"/>
    </source>
</evidence>
<evidence type="ECO:0000256" key="4">
    <source>
        <dbReference type="ARBA" id="ARBA00022759"/>
    </source>
</evidence>
<name>A0A2N0VIB6_9BACT</name>
<accession>A0A2N0VIB6</accession>
<evidence type="ECO:0000256" key="6">
    <source>
        <dbReference type="ARBA" id="ARBA00022884"/>
    </source>
</evidence>
<evidence type="ECO:0000256" key="3">
    <source>
        <dbReference type="ARBA" id="ARBA00022722"/>
    </source>
</evidence>
<organism evidence="8 9">
    <name type="scientific">Rhodohalobacter barkolensis</name>
    <dbReference type="NCBI Taxonomy" id="2053187"/>
    <lineage>
        <taxon>Bacteria</taxon>
        <taxon>Pseudomonadati</taxon>
        <taxon>Balneolota</taxon>
        <taxon>Balneolia</taxon>
        <taxon>Balneolales</taxon>
        <taxon>Balneolaceae</taxon>
        <taxon>Rhodohalobacter</taxon>
    </lineage>
</organism>
<dbReference type="Gene3D" id="3.30.920.30">
    <property type="entry name" value="Hypothetical protein"/>
    <property type="match status" value="1"/>
</dbReference>
<reference evidence="8 9" key="1">
    <citation type="submission" date="2017-11" db="EMBL/GenBank/DDBJ databases">
        <title>Rhodohalobacter 15182 sp. nov., isolated from a salt lake.</title>
        <authorList>
            <person name="Han S."/>
        </authorList>
    </citation>
    <scope>NUCLEOTIDE SEQUENCE [LARGE SCALE GENOMIC DNA]</scope>
    <source>
        <strain evidence="8 9">15182</strain>
    </source>
</reference>
<evidence type="ECO:0000256" key="7">
    <source>
        <dbReference type="ARBA" id="ARBA00023016"/>
    </source>
</evidence>
<proteinExistence type="inferred from homology"/>
<gene>
    <name evidence="8" type="ORF">CWD77_00145</name>
</gene>
<dbReference type="GO" id="GO:0016787">
    <property type="term" value="F:hydrolase activity"/>
    <property type="evidence" value="ECO:0007669"/>
    <property type="project" value="UniProtKB-KW"/>
</dbReference>
<keyword evidence="3" id="KW-0540">Nuclease</keyword>
<dbReference type="GO" id="GO:0003729">
    <property type="term" value="F:mRNA binding"/>
    <property type="evidence" value="ECO:0007669"/>
    <property type="project" value="InterPro"/>
</dbReference>
<evidence type="ECO:0000256" key="2">
    <source>
        <dbReference type="ARBA" id="ARBA00022649"/>
    </source>
</evidence>
<keyword evidence="6" id="KW-0694">RNA-binding</keyword>
<dbReference type="GO" id="GO:0004519">
    <property type="term" value="F:endonuclease activity"/>
    <property type="evidence" value="ECO:0007669"/>
    <property type="project" value="UniProtKB-KW"/>
</dbReference>
<protein>
    <recommendedName>
        <fullName evidence="10">Type II toxin-antitoxin system HicA family toxin</fullName>
    </recommendedName>
</protein>
<dbReference type="Pfam" id="PF07927">
    <property type="entry name" value="HicA_toxin"/>
    <property type="match status" value="1"/>
</dbReference>
<dbReference type="EMBL" id="PISP01000001">
    <property type="protein sequence ID" value="PKD43929.1"/>
    <property type="molecule type" value="Genomic_DNA"/>
</dbReference>
<keyword evidence="4" id="KW-0255">Endonuclease</keyword>
<keyword evidence="5" id="KW-0378">Hydrolase</keyword>
<evidence type="ECO:0000313" key="8">
    <source>
        <dbReference type="EMBL" id="PKD43929.1"/>
    </source>
</evidence>
<dbReference type="RefSeq" id="WP_101071172.1">
    <property type="nucleotide sequence ID" value="NZ_PISP01000001.1"/>
</dbReference>
<dbReference type="InterPro" id="IPR038570">
    <property type="entry name" value="HicA_sf"/>
</dbReference>
<sequence length="79" mass="9281">MGKKEKLLESAKNSAKNYKFNDLIKLAEYHGFVFKRQKGSHIMMNHPDKSIFMNFQERNGEAKPFQVKQLLDAIEEHNL</sequence>
<dbReference type="OrthoDB" id="9798547at2"/>
<comment type="caution">
    <text evidence="8">The sequence shown here is derived from an EMBL/GenBank/DDBJ whole genome shotgun (WGS) entry which is preliminary data.</text>
</comment>
<dbReference type="SUPFAM" id="SSF54786">
    <property type="entry name" value="YcfA/nrd intein domain"/>
    <property type="match status" value="1"/>
</dbReference>
<dbReference type="Proteomes" id="UP000233398">
    <property type="component" value="Unassembled WGS sequence"/>
</dbReference>
<dbReference type="AlphaFoldDB" id="A0A2N0VIB6"/>
<keyword evidence="9" id="KW-1185">Reference proteome</keyword>
<evidence type="ECO:0000256" key="5">
    <source>
        <dbReference type="ARBA" id="ARBA00022801"/>
    </source>
</evidence>
<keyword evidence="7" id="KW-0346">Stress response</keyword>
<dbReference type="InterPro" id="IPR012933">
    <property type="entry name" value="HicA_mRNA_interferase"/>
</dbReference>
<evidence type="ECO:0008006" key="10">
    <source>
        <dbReference type="Google" id="ProtNLM"/>
    </source>
</evidence>